<reference evidence="3 4" key="1">
    <citation type="journal article" date="2024" name="Nat. Commun.">
        <title>Phylogenomics reveals the evolutionary origins of lichenization in chlorophyte algae.</title>
        <authorList>
            <person name="Puginier C."/>
            <person name="Libourel C."/>
            <person name="Otte J."/>
            <person name="Skaloud P."/>
            <person name="Haon M."/>
            <person name="Grisel S."/>
            <person name="Petersen M."/>
            <person name="Berrin J.G."/>
            <person name="Delaux P.M."/>
            <person name="Dal Grande F."/>
            <person name="Keller J."/>
        </authorList>
    </citation>
    <scope>NUCLEOTIDE SEQUENCE [LARGE SCALE GENOMIC DNA]</scope>
    <source>
        <strain evidence="3 4">SAG 216-7</strain>
    </source>
</reference>
<dbReference type="CDD" id="cd12193">
    <property type="entry name" value="bZIP_GCN4"/>
    <property type="match status" value="1"/>
</dbReference>
<proteinExistence type="predicted"/>
<dbReference type="PROSITE" id="PS50217">
    <property type="entry name" value="BZIP"/>
    <property type="match status" value="1"/>
</dbReference>
<feature type="region of interest" description="Disordered" evidence="1">
    <location>
        <begin position="123"/>
        <end position="145"/>
    </location>
</feature>
<gene>
    <name evidence="3" type="ORF">WJX75_009189</name>
</gene>
<keyword evidence="4" id="KW-1185">Reference proteome</keyword>
<dbReference type="PROSITE" id="PS00036">
    <property type="entry name" value="BZIP_BASIC"/>
    <property type="match status" value="1"/>
</dbReference>
<protein>
    <recommendedName>
        <fullName evidence="2">BZIP domain-containing protein</fullName>
    </recommendedName>
</protein>
<sequence>MANPARPYQHASLDELQSIIDNPLSAISIMQNLGQASSQASQESSGRRKRRAPSRQRSEDLCEEELTILDHDVREAAVRRAKNREAARKSRERKMMRVDNLMSSVKKLTTENELPFQVPMHGHAARSHRGSPSEDNTKAAQWAGPSPAHSPFMHPYAQPFFTPEEIVRSDRPPSSASETMHPNAMYHDHLDPTSQQGAEAASMRGYTANDGNLTARCGPPGHAQQDMDTTQDAFDVGPPMMGHPKRTRSVRSGAKHVSPPSAESYGGPIMLPLSNLRYHQEATCPLEGPSMLRTEGSLDLLEAAGGIRSPDSLLASSLSSQNASFGSGGSLPLGPMHDLFLDGGHILPPGVFTHTGSML</sequence>
<dbReference type="EMBL" id="JALJOT010000010">
    <property type="protein sequence ID" value="KAK9906851.1"/>
    <property type="molecule type" value="Genomic_DNA"/>
</dbReference>
<feature type="domain" description="BZIP" evidence="2">
    <location>
        <begin position="79"/>
        <end position="113"/>
    </location>
</feature>
<dbReference type="InterPro" id="IPR046347">
    <property type="entry name" value="bZIP_sf"/>
</dbReference>
<dbReference type="Gene3D" id="3.30.160.60">
    <property type="entry name" value="Classic Zinc Finger"/>
    <property type="match status" value="1"/>
</dbReference>
<dbReference type="Pfam" id="PF00170">
    <property type="entry name" value="bZIP_1"/>
    <property type="match status" value="1"/>
</dbReference>
<organism evidence="3 4">
    <name type="scientific">Coccomyxa subellipsoidea</name>
    <dbReference type="NCBI Taxonomy" id="248742"/>
    <lineage>
        <taxon>Eukaryota</taxon>
        <taxon>Viridiplantae</taxon>
        <taxon>Chlorophyta</taxon>
        <taxon>core chlorophytes</taxon>
        <taxon>Trebouxiophyceae</taxon>
        <taxon>Trebouxiophyceae incertae sedis</taxon>
        <taxon>Coccomyxaceae</taxon>
        <taxon>Coccomyxa</taxon>
    </lineage>
</organism>
<feature type="region of interest" description="Disordered" evidence="1">
    <location>
        <begin position="33"/>
        <end position="59"/>
    </location>
</feature>
<feature type="region of interest" description="Disordered" evidence="1">
    <location>
        <begin position="243"/>
        <end position="265"/>
    </location>
</feature>
<accession>A0ABR2YK75</accession>
<dbReference type="SMART" id="SM00338">
    <property type="entry name" value="BRLZ"/>
    <property type="match status" value="1"/>
</dbReference>
<name>A0ABR2YK75_9CHLO</name>
<dbReference type="InterPro" id="IPR004827">
    <property type="entry name" value="bZIP"/>
</dbReference>
<comment type="caution">
    <text evidence="3">The sequence shown here is derived from an EMBL/GenBank/DDBJ whole genome shotgun (WGS) entry which is preliminary data.</text>
</comment>
<dbReference type="SUPFAM" id="SSF57959">
    <property type="entry name" value="Leucine zipper domain"/>
    <property type="match status" value="1"/>
</dbReference>
<evidence type="ECO:0000313" key="3">
    <source>
        <dbReference type="EMBL" id="KAK9906851.1"/>
    </source>
</evidence>
<evidence type="ECO:0000256" key="1">
    <source>
        <dbReference type="SAM" id="MobiDB-lite"/>
    </source>
</evidence>
<evidence type="ECO:0000259" key="2">
    <source>
        <dbReference type="PROSITE" id="PS50217"/>
    </source>
</evidence>
<feature type="compositionally biased region" description="Low complexity" evidence="1">
    <location>
        <begin position="35"/>
        <end position="44"/>
    </location>
</feature>
<evidence type="ECO:0000313" key="4">
    <source>
        <dbReference type="Proteomes" id="UP001491310"/>
    </source>
</evidence>
<dbReference type="Proteomes" id="UP001491310">
    <property type="component" value="Unassembled WGS sequence"/>
</dbReference>